<proteinExistence type="inferred from homology"/>
<evidence type="ECO:0000256" key="2">
    <source>
        <dbReference type="ARBA" id="ARBA00023306"/>
    </source>
</evidence>
<gene>
    <name evidence="4" type="ORF">CLF_105975</name>
</gene>
<dbReference type="PANTHER" id="PTHR12634:SF8">
    <property type="entry name" value="FIERY MOUNTAIN, ISOFORM D"/>
    <property type="match status" value="1"/>
</dbReference>
<protein>
    <submittedName>
        <fullName evidence="4">Serine/threonine-protein phosphatase 6 regulatory subunit 2</fullName>
    </submittedName>
</protein>
<dbReference type="PANTHER" id="PTHR12634">
    <property type="entry name" value="SIT4 YEAST -ASSOCIATING PROTEIN-RELATED"/>
    <property type="match status" value="1"/>
</dbReference>
<feature type="transmembrane region" description="Helical" evidence="3">
    <location>
        <begin position="266"/>
        <end position="286"/>
    </location>
</feature>
<dbReference type="AlphaFoldDB" id="G7YEH5"/>
<dbReference type="Proteomes" id="UP000008909">
    <property type="component" value="Unassembled WGS sequence"/>
</dbReference>
<dbReference type="EMBL" id="DF143142">
    <property type="protein sequence ID" value="GAA51352.1"/>
    <property type="molecule type" value="Genomic_DNA"/>
</dbReference>
<comment type="similarity">
    <text evidence="1">Belongs to the SAPS family.</text>
</comment>
<evidence type="ECO:0000256" key="1">
    <source>
        <dbReference type="ARBA" id="ARBA00006180"/>
    </source>
</evidence>
<keyword evidence="3" id="KW-0472">Membrane</keyword>
<evidence type="ECO:0000313" key="5">
    <source>
        <dbReference type="Proteomes" id="UP000008909"/>
    </source>
</evidence>
<keyword evidence="5" id="KW-1185">Reference proteome</keyword>
<reference key="2">
    <citation type="submission" date="2011-10" db="EMBL/GenBank/DDBJ databases">
        <title>The genome and transcriptome sequence of Clonorchis sinensis provide insights into the carcinogenic liver fluke.</title>
        <authorList>
            <person name="Wang X."/>
            <person name="Huang Y."/>
            <person name="Chen W."/>
            <person name="Liu H."/>
            <person name="Guo L."/>
            <person name="Chen Y."/>
            <person name="Luo F."/>
            <person name="Zhou W."/>
            <person name="Sun J."/>
            <person name="Mao Q."/>
            <person name="Liang P."/>
            <person name="Zhou C."/>
            <person name="Tian Y."/>
            <person name="Men J."/>
            <person name="Lv X."/>
            <person name="Huang L."/>
            <person name="Zhou J."/>
            <person name="Hu Y."/>
            <person name="Li R."/>
            <person name="Zhang F."/>
            <person name="Lei H."/>
            <person name="Li X."/>
            <person name="Hu X."/>
            <person name="Liang C."/>
            <person name="Xu J."/>
            <person name="Wu Z."/>
            <person name="Yu X."/>
        </authorList>
    </citation>
    <scope>NUCLEOTIDE SEQUENCE</scope>
    <source>
        <strain>Henan</strain>
    </source>
</reference>
<dbReference type="GO" id="GO:0019888">
    <property type="term" value="F:protein phosphatase regulator activity"/>
    <property type="evidence" value="ECO:0007669"/>
    <property type="project" value="TreeGrafter"/>
</dbReference>
<name>G7YEH5_CLOSI</name>
<keyword evidence="2" id="KW-0131">Cell cycle</keyword>
<dbReference type="GO" id="GO:0019903">
    <property type="term" value="F:protein phosphatase binding"/>
    <property type="evidence" value="ECO:0007669"/>
    <property type="project" value="InterPro"/>
</dbReference>
<organism evidence="4 5">
    <name type="scientific">Clonorchis sinensis</name>
    <name type="common">Chinese liver fluke</name>
    <dbReference type="NCBI Taxonomy" id="79923"/>
    <lineage>
        <taxon>Eukaryota</taxon>
        <taxon>Metazoa</taxon>
        <taxon>Spiralia</taxon>
        <taxon>Lophotrochozoa</taxon>
        <taxon>Platyhelminthes</taxon>
        <taxon>Trematoda</taxon>
        <taxon>Digenea</taxon>
        <taxon>Opisthorchiida</taxon>
        <taxon>Opisthorchiata</taxon>
        <taxon>Opisthorchiidae</taxon>
        <taxon>Clonorchis</taxon>
    </lineage>
</organism>
<dbReference type="InterPro" id="IPR007587">
    <property type="entry name" value="SAPS"/>
</dbReference>
<evidence type="ECO:0000256" key="3">
    <source>
        <dbReference type="SAM" id="Phobius"/>
    </source>
</evidence>
<evidence type="ECO:0000313" key="4">
    <source>
        <dbReference type="EMBL" id="GAA51352.1"/>
    </source>
</evidence>
<keyword evidence="3" id="KW-0812">Transmembrane</keyword>
<accession>G7YEH5</accession>
<keyword evidence="3" id="KW-1133">Transmembrane helix</keyword>
<sequence length="437" mass="50480">MRLERRPITTVVRILNLTGDVDKINCDECGVTGNSDCLYATKDSYLSVYNTVRYPGELNGAQRWTCKSSVALNEIPNVYGPKKSQNWSMKLRHGTVVSCYKTLRFSSFYEPQALSVNQGECQIHCQTLSDPAFFKVYQWHRTDNIKGFHSLLWDTLQKIMETSNGCTIKPTLRRSQRMLRAETGKLTLRVANLFPVPYRGKDCNPAHEDFILQIKFNCVDDLADHSTFVFKVMLKRVIERVHDISIAKEKLVALRNITRIVRFKKAVILVVGLSLTFIMFWSSIAAQSLIDDLLSRPDLTIQELLDDDNVLQKCREKDSRLIDFLCRDDNIDYLVDLISQPYVSEEFDKCLYRYNHCTTSTRFLQLIMMRMTSRLEHFMGPKEEFSNVLTLTRWGLQHSTDPASCEFVLPCKYRRMIFTGTIVVDGGFPWDITFCGN</sequence>
<reference evidence="4" key="1">
    <citation type="journal article" date="2011" name="Genome Biol.">
        <title>The draft genome of the carcinogenic human liver fluke Clonorchis sinensis.</title>
        <authorList>
            <person name="Wang X."/>
            <person name="Chen W."/>
            <person name="Huang Y."/>
            <person name="Sun J."/>
            <person name="Men J."/>
            <person name="Liu H."/>
            <person name="Luo F."/>
            <person name="Guo L."/>
            <person name="Lv X."/>
            <person name="Deng C."/>
            <person name="Zhou C."/>
            <person name="Fan Y."/>
            <person name="Li X."/>
            <person name="Huang L."/>
            <person name="Hu Y."/>
            <person name="Liang C."/>
            <person name="Hu X."/>
            <person name="Xu J."/>
            <person name="Yu X."/>
        </authorList>
    </citation>
    <scope>NUCLEOTIDE SEQUENCE [LARGE SCALE GENOMIC DNA]</scope>
    <source>
        <strain evidence="4">Henan</strain>
    </source>
</reference>